<feature type="compositionally biased region" description="Low complexity" evidence="4">
    <location>
        <begin position="679"/>
        <end position="726"/>
    </location>
</feature>
<keyword evidence="3" id="KW-0788">Thiol protease</keyword>
<dbReference type="GO" id="GO:0000338">
    <property type="term" value="P:protein deneddylation"/>
    <property type="evidence" value="ECO:0007669"/>
    <property type="project" value="TreeGrafter"/>
</dbReference>
<evidence type="ECO:0000256" key="1">
    <source>
        <dbReference type="ARBA" id="ARBA00022670"/>
    </source>
</evidence>
<organism evidence="6 7">
    <name type="scientific">Mesorhizobium plurifarium</name>
    <dbReference type="NCBI Taxonomy" id="69974"/>
    <lineage>
        <taxon>Bacteria</taxon>
        <taxon>Pseudomonadati</taxon>
        <taxon>Pseudomonadota</taxon>
        <taxon>Alphaproteobacteria</taxon>
        <taxon>Hyphomicrobiales</taxon>
        <taxon>Phyllobacteriaceae</taxon>
        <taxon>Mesorhizobium</taxon>
    </lineage>
</organism>
<dbReference type="Pfam" id="PF02902">
    <property type="entry name" value="Peptidase_C48"/>
    <property type="match status" value="1"/>
</dbReference>
<dbReference type="Proteomes" id="UP000046122">
    <property type="component" value="Unassembled WGS sequence"/>
</dbReference>
<evidence type="ECO:0000256" key="3">
    <source>
        <dbReference type="ARBA" id="ARBA00022807"/>
    </source>
</evidence>
<dbReference type="PANTHER" id="PTHR46468">
    <property type="entry name" value="SENTRIN-SPECIFIC PROTEASE 8"/>
    <property type="match status" value="1"/>
</dbReference>
<feature type="compositionally biased region" description="Low complexity" evidence="4">
    <location>
        <begin position="597"/>
        <end position="606"/>
    </location>
</feature>
<dbReference type="AlphaFoldDB" id="A0A090GBR3"/>
<feature type="region of interest" description="Disordered" evidence="4">
    <location>
        <begin position="677"/>
        <end position="790"/>
    </location>
</feature>
<keyword evidence="1" id="KW-0645">Protease</keyword>
<gene>
    <name evidence="6" type="ORF">MPL3365_240003</name>
</gene>
<keyword evidence="2" id="KW-0378">Hydrolase</keyword>
<dbReference type="InterPro" id="IPR038765">
    <property type="entry name" value="Papain-like_cys_pep_sf"/>
</dbReference>
<evidence type="ECO:0000256" key="2">
    <source>
        <dbReference type="ARBA" id="ARBA00022801"/>
    </source>
</evidence>
<dbReference type="PANTHER" id="PTHR46468:SF1">
    <property type="entry name" value="SENTRIN-SPECIFIC PROTEASE 8"/>
    <property type="match status" value="1"/>
</dbReference>
<dbReference type="SUPFAM" id="SSF54001">
    <property type="entry name" value="Cysteine proteinases"/>
    <property type="match status" value="1"/>
</dbReference>
<dbReference type="PROSITE" id="PS50600">
    <property type="entry name" value="ULP_PROTEASE"/>
    <property type="match status" value="1"/>
</dbReference>
<evidence type="ECO:0000256" key="4">
    <source>
        <dbReference type="SAM" id="MobiDB-lite"/>
    </source>
</evidence>
<dbReference type="EMBL" id="CCNE01000017">
    <property type="protein sequence ID" value="CDX56758.1"/>
    <property type="molecule type" value="Genomic_DNA"/>
</dbReference>
<feature type="domain" description="Ubiquitin-like protease family profile" evidence="5">
    <location>
        <begin position="833"/>
        <end position="1002"/>
    </location>
</feature>
<dbReference type="GO" id="GO:0008234">
    <property type="term" value="F:cysteine-type peptidase activity"/>
    <property type="evidence" value="ECO:0007669"/>
    <property type="project" value="UniProtKB-KW"/>
</dbReference>
<accession>A0A090GBR3</accession>
<dbReference type="GO" id="GO:0006508">
    <property type="term" value="P:proteolysis"/>
    <property type="evidence" value="ECO:0007669"/>
    <property type="project" value="UniProtKB-KW"/>
</dbReference>
<dbReference type="InterPro" id="IPR003653">
    <property type="entry name" value="Peptidase_C48_C"/>
</dbReference>
<evidence type="ECO:0000313" key="6">
    <source>
        <dbReference type="EMBL" id="CDX56758.1"/>
    </source>
</evidence>
<dbReference type="GO" id="GO:0019784">
    <property type="term" value="F:deNEDDylase activity"/>
    <property type="evidence" value="ECO:0007669"/>
    <property type="project" value="InterPro"/>
</dbReference>
<name>A0A090GBR3_MESPL</name>
<feature type="region of interest" description="Disordered" evidence="4">
    <location>
        <begin position="517"/>
        <end position="545"/>
    </location>
</feature>
<protein>
    <recommendedName>
        <fullName evidence="5">Ubiquitin-like protease family profile domain-containing protein</fullName>
    </recommendedName>
</protein>
<dbReference type="Gene3D" id="3.40.395.10">
    <property type="entry name" value="Adenoviral Proteinase, Chain A"/>
    <property type="match status" value="1"/>
</dbReference>
<sequence>MSKKSIARDITALRKFSKWLDENHQSHIDGRIEDEQLDGLAKDFAGNDAVLLSDTKVALGRLRQHSAGQPVTAASTVRPGTKDDEELFARYQTRAAAARLKEGTMWQDLAALRKFSRWLDENHRTQIAGRIEDPGLDALAKDFAEREGARINPALKRLRQASQPVTAASNVRPVTKDDEKLFAQAAGLEEGTMGGDLTGARHTMPAAAPHQASLVQQTRSRKRVREHPDEALFAAYGAEAAKTAKMSERSIARDIRALRKFSTWLDENHQSQIDGRIDDEQLDGRAKNFAGNDAKLLCELNVALGRLRQHSAGQPVTSASNIRELGTKDDEELLVGYQTIAVAARLSEGTMLHDLAALRKFSTWLHENHGTQIAGRLDDRQLDSLAKDFASNDAKLLGPLNAALGRLRQADAGHALTTARSRPVSEDNRVIEDACQAATGGYSKVTLKIYRSTLGRFNSWLNQNFGKGIAQIEPAVLSRAADEYKKNAAPGFGTAWGFLQRYRQMVAANNALGLAAHGQAAPRERPSGPAIGTAQSTSRVPFSPIPMSPGDPAWDVLRAFHEEEAVKRGAPMATNVPQFHQTTSLPPELAPVPAPSSPAQSADSSSTFAGLAPLSPTPYRRPDFDLNALTPEQLTEGADISGSGHWSAVAGSAIAQPGSSRRSSQIYAGLDDIVDLQDDAGSAPRSDAARSRSIAGPSPSSSVPGEGSAALSAAQGRLPGLGPQLGSREQADLGVRPAASQESYDQSQLWQQVDQAGRQRPAGWDRPWSGWSPQSDQDMGPARRSASARSSDIYRGLDSIVDLPSTPAELRDDAHYAPPLGTASGAQLKALDPQVSSHDRSGLALDATEWLSDEHIQRDYELLAQELQRDNPNLAARTQLVDPLIAHYHLRLGSDNAALRAFQRIVYDRNGNDTADFLFLPVNDASATDPERRGSHWSLLLVDRRERERPVAYHYDSAGRLNDQPAAQLAKRLEARLEPARITQQQNGYDCGVFVLDGTRALVGRLGQRRQPARLHLDNLAIDRQALQHRLRG</sequence>
<feature type="compositionally biased region" description="Polar residues" evidence="4">
    <location>
        <begin position="740"/>
        <end position="754"/>
    </location>
</feature>
<proteinExistence type="predicted"/>
<reference evidence="6 7" key="1">
    <citation type="submission" date="2014-08" db="EMBL/GenBank/DDBJ databases">
        <authorList>
            <person name="Moulin Lionel"/>
        </authorList>
    </citation>
    <scope>NUCLEOTIDE SEQUENCE [LARGE SCALE GENOMIC DNA]</scope>
</reference>
<evidence type="ECO:0000313" key="7">
    <source>
        <dbReference type="Proteomes" id="UP000046122"/>
    </source>
</evidence>
<evidence type="ECO:0000259" key="5">
    <source>
        <dbReference type="PROSITE" id="PS50600"/>
    </source>
</evidence>
<dbReference type="InterPro" id="IPR044613">
    <property type="entry name" value="Nep1/2-like"/>
</dbReference>
<feature type="region of interest" description="Disordered" evidence="4">
    <location>
        <begin position="577"/>
        <end position="607"/>
    </location>
</feature>